<keyword evidence="2" id="KW-0648">Protein biosynthesis</keyword>
<feature type="binding site" evidence="2">
    <location>
        <position position="98"/>
    </location>
    <ligand>
        <name>Fe cation</name>
        <dbReference type="ChEBI" id="CHEBI:24875"/>
    </ligand>
</feature>
<dbReference type="Proteomes" id="UP001501676">
    <property type="component" value="Unassembled WGS sequence"/>
</dbReference>
<dbReference type="PRINTS" id="PR01576">
    <property type="entry name" value="PDEFORMYLASE"/>
</dbReference>
<evidence type="ECO:0000256" key="1">
    <source>
        <dbReference type="ARBA" id="ARBA00010759"/>
    </source>
</evidence>
<accession>A0ABP6ST79</accession>
<sequence length="175" mass="19201">MGIAQRDEDPLLGKPSVEFTLPTEARAARQVVARLRATAAEVRRIHSFRGGMGLAAPQIGVGRRAAIVCTPDARGPIVLLNPRVVDRSAADDVRFEGCLSFFDVRGRVRRPVHLVVEDQAWDGTPRTTRFNGSLARLVAHEIDHLDGVLYCDLMAATDRLIPVEDYRATEAAGNY</sequence>
<dbReference type="Gene3D" id="3.90.45.10">
    <property type="entry name" value="Peptide deformylase"/>
    <property type="match status" value="1"/>
</dbReference>
<feature type="binding site" evidence="2">
    <location>
        <position position="144"/>
    </location>
    <ligand>
        <name>Fe cation</name>
        <dbReference type="ChEBI" id="CHEBI:24875"/>
    </ligand>
</feature>
<evidence type="ECO:0000313" key="4">
    <source>
        <dbReference type="Proteomes" id="UP001501676"/>
    </source>
</evidence>
<keyword evidence="2" id="KW-0479">Metal-binding</keyword>
<dbReference type="PANTHER" id="PTHR10458:SF22">
    <property type="entry name" value="PEPTIDE DEFORMYLASE"/>
    <property type="match status" value="1"/>
</dbReference>
<comment type="caution">
    <text evidence="3">The sequence shown here is derived from an EMBL/GenBank/DDBJ whole genome shotgun (WGS) entry which is preliminary data.</text>
</comment>
<comment type="function">
    <text evidence="2">Removes the formyl group from the N-terminal Met of newly synthesized proteins. Requires at least a dipeptide for an efficient rate of reaction. N-terminal L-methionine is a prerequisite for activity but the enzyme has broad specificity at other positions.</text>
</comment>
<keyword evidence="4" id="KW-1185">Reference proteome</keyword>
<dbReference type="EMBL" id="BAAAYN010000007">
    <property type="protein sequence ID" value="GAA3384399.1"/>
    <property type="molecule type" value="Genomic_DNA"/>
</dbReference>
<feature type="binding site" evidence="2">
    <location>
        <position position="140"/>
    </location>
    <ligand>
        <name>Fe cation</name>
        <dbReference type="ChEBI" id="CHEBI:24875"/>
    </ligand>
</feature>
<reference evidence="4" key="1">
    <citation type="journal article" date="2019" name="Int. J. Syst. Evol. Microbiol.">
        <title>The Global Catalogue of Microorganisms (GCM) 10K type strain sequencing project: providing services to taxonomists for standard genome sequencing and annotation.</title>
        <authorList>
            <consortium name="The Broad Institute Genomics Platform"/>
            <consortium name="The Broad Institute Genome Sequencing Center for Infectious Disease"/>
            <person name="Wu L."/>
            <person name="Ma J."/>
        </authorList>
    </citation>
    <scope>NUCLEOTIDE SEQUENCE [LARGE SCALE GENOMIC DNA]</scope>
    <source>
        <strain evidence="4">JCM 9458</strain>
    </source>
</reference>
<feature type="active site" evidence="2">
    <location>
        <position position="141"/>
    </location>
</feature>
<organism evidence="3 4">
    <name type="scientific">Cryptosporangium minutisporangium</name>
    <dbReference type="NCBI Taxonomy" id="113569"/>
    <lineage>
        <taxon>Bacteria</taxon>
        <taxon>Bacillati</taxon>
        <taxon>Actinomycetota</taxon>
        <taxon>Actinomycetes</taxon>
        <taxon>Cryptosporangiales</taxon>
        <taxon>Cryptosporangiaceae</taxon>
        <taxon>Cryptosporangium</taxon>
    </lineage>
</organism>
<dbReference type="InterPro" id="IPR023635">
    <property type="entry name" value="Peptide_deformylase"/>
</dbReference>
<name>A0ABP6ST79_9ACTN</name>
<protein>
    <recommendedName>
        <fullName evidence="2">Peptide deformylase</fullName>
        <shortName evidence="2">PDF</shortName>
        <ecNumber evidence="2">3.5.1.88</ecNumber>
    </recommendedName>
    <alternativeName>
        <fullName evidence="2">Polypeptide deformylase</fullName>
    </alternativeName>
</protein>
<keyword evidence="2" id="KW-0378">Hydrolase</keyword>
<dbReference type="SUPFAM" id="SSF56420">
    <property type="entry name" value="Peptide deformylase"/>
    <property type="match status" value="1"/>
</dbReference>
<comment type="cofactor">
    <cofactor evidence="2">
        <name>Fe(2+)</name>
        <dbReference type="ChEBI" id="CHEBI:29033"/>
    </cofactor>
    <text evidence="2">Binds 1 Fe(2+) ion.</text>
</comment>
<comment type="catalytic activity">
    <reaction evidence="2">
        <text>N-terminal N-formyl-L-methionyl-[peptide] + H2O = N-terminal L-methionyl-[peptide] + formate</text>
        <dbReference type="Rhea" id="RHEA:24420"/>
        <dbReference type="Rhea" id="RHEA-COMP:10639"/>
        <dbReference type="Rhea" id="RHEA-COMP:10640"/>
        <dbReference type="ChEBI" id="CHEBI:15377"/>
        <dbReference type="ChEBI" id="CHEBI:15740"/>
        <dbReference type="ChEBI" id="CHEBI:49298"/>
        <dbReference type="ChEBI" id="CHEBI:64731"/>
        <dbReference type="EC" id="3.5.1.88"/>
    </reaction>
</comment>
<dbReference type="InterPro" id="IPR036821">
    <property type="entry name" value="Peptide_deformylase_sf"/>
</dbReference>
<dbReference type="Pfam" id="PF01327">
    <property type="entry name" value="Pep_deformylase"/>
    <property type="match status" value="1"/>
</dbReference>
<comment type="similarity">
    <text evidence="1 2">Belongs to the polypeptide deformylase family.</text>
</comment>
<dbReference type="HAMAP" id="MF_00163">
    <property type="entry name" value="Pep_deformylase"/>
    <property type="match status" value="1"/>
</dbReference>
<evidence type="ECO:0000256" key="2">
    <source>
        <dbReference type="HAMAP-Rule" id="MF_00163"/>
    </source>
</evidence>
<keyword evidence="2" id="KW-0408">Iron</keyword>
<dbReference type="PANTHER" id="PTHR10458">
    <property type="entry name" value="PEPTIDE DEFORMYLASE"/>
    <property type="match status" value="1"/>
</dbReference>
<gene>
    <name evidence="2" type="primary">def</name>
    <name evidence="3" type="ORF">GCM10020369_13980</name>
</gene>
<proteinExistence type="inferred from homology"/>
<dbReference type="EC" id="3.5.1.88" evidence="2"/>
<evidence type="ECO:0000313" key="3">
    <source>
        <dbReference type="EMBL" id="GAA3384399.1"/>
    </source>
</evidence>